<keyword evidence="1" id="KW-0687">Ribonucleoprotein</keyword>
<reference evidence="1" key="1">
    <citation type="submission" date="2023-04" db="EMBL/GenBank/DDBJ databases">
        <title>Chromosome-level genome of Chaenocephalus aceratus.</title>
        <authorList>
            <person name="Park H."/>
        </authorList>
    </citation>
    <scope>NUCLEOTIDE SEQUENCE</scope>
    <source>
        <strain evidence="1">DE</strain>
        <tissue evidence="1">Muscle</tissue>
    </source>
</reference>
<evidence type="ECO:0000313" key="1">
    <source>
        <dbReference type="EMBL" id="KAK1903322.1"/>
    </source>
</evidence>
<sequence>MDKLLPAEKAKVKVDFTKFYSTVISYIEKWFDLSTDNVMMKLRPIGLFETLRFSDLEEVAAALKLTDTLNMDKLYEEFCASQEEIETARQDPQKSTSEKWVSVFQKVGKANLTNLFQIVSFVLSVPGSNAFVERIFSLMANKWSSKKYPWKNK</sequence>
<keyword evidence="1" id="KW-0689">Ribosomal protein</keyword>
<name>A0AAD9FHW5_DISEL</name>
<dbReference type="AlphaFoldDB" id="A0AAD9FHW5"/>
<keyword evidence="2" id="KW-1185">Reference proteome</keyword>
<evidence type="ECO:0000313" key="2">
    <source>
        <dbReference type="Proteomes" id="UP001228049"/>
    </source>
</evidence>
<comment type="caution">
    <text evidence="1">The sequence shown here is derived from an EMBL/GenBank/DDBJ whole genome shotgun (WGS) entry which is preliminary data.</text>
</comment>
<proteinExistence type="predicted"/>
<accession>A0AAD9FHW5</accession>
<dbReference type="GO" id="GO:0005840">
    <property type="term" value="C:ribosome"/>
    <property type="evidence" value="ECO:0007669"/>
    <property type="project" value="UniProtKB-KW"/>
</dbReference>
<organism evidence="1 2">
    <name type="scientific">Dissostichus eleginoides</name>
    <name type="common">Patagonian toothfish</name>
    <name type="synonym">Dissostichus amissus</name>
    <dbReference type="NCBI Taxonomy" id="100907"/>
    <lineage>
        <taxon>Eukaryota</taxon>
        <taxon>Metazoa</taxon>
        <taxon>Chordata</taxon>
        <taxon>Craniata</taxon>
        <taxon>Vertebrata</taxon>
        <taxon>Euteleostomi</taxon>
        <taxon>Actinopterygii</taxon>
        <taxon>Neopterygii</taxon>
        <taxon>Teleostei</taxon>
        <taxon>Neoteleostei</taxon>
        <taxon>Acanthomorphata</taxon>
        <taxon>Eupercaria</taxon>
        <taxon>Perciformes</taxon>
        <taxon>Notothenioidei</taxon>
        <taxon>Nototheniidae</taxon>
        <taxon>Dissostichus</taxon>
    </lineage>
</organism>
<dbReference type="EMBL" id="JASDAP010000005">
    <property type="protein sequence ID" value="KAK1903322.1"/>
    <property type="molecule type" value="Genomic_DNA"/>
</dbReference>
<gene>
    <name evidence="1" type="ORF">KUDE01_006279</name>
</gene>
<dbReference type="Proteomes" id="UP001228049">
    <property type="component" value="Unassembled WGS sequence"/>
</dbReference>
<protein>
    <submittedName>
        <fullName evidence="1">30S ribosomal protein S12</fullName>
    </submittedName>
</protein>